<dbReference type="InterPro" id="IPR036390">
    <property type="entry name" value="WH_DNA-bd_sf"/>
</dbReference>
<dbReference type="SUPFAM" id="SSF51206">
    <property type="entry name" value="cAMP-binding domain-like"/>
    <property type="match status" value="1"/>
</dbReference>
<organism evidence="6 7">
    <name type="scientific">Sarcina ventriculi</name>
    <name type="common">Clostridium ventriculi</name>
    <dbReference type="NCBI Taxonomy" id="1267"/>
    <lineage>
        <taxon>Bacteria</taxon>
        <taxon>Bacillati</taxon>
        <taxon>Bacillota</taxon>
        <taxon>Clostridia</taxon>
        <taxon>Eubacteriales</taxon>
        <taxon>Clostridiaceae</taxon>
        <taxon>Sarcina</taxon>
    </lineage>
</organism>
<name>A0ABP2AS39_SARVE</name>
<protein>
    <submittedName>
        <fullName evidence="6">cAMP regulatory protein</fullName>
    </submittedName>
</protein>
<dbReference type="PROSITE" id="PS51063">
    <property type="entry name" value="HTH_CRP_2"/>
    <property type="match status" value="1"/>
</dbReference>
<dbReference type="PROSITE" id="PS50042">
    <property type="entry name" value="CNMP_BINDING_3"/>
    <property type="match status" value="1"/>
</dbReference>
<feature type="domain" description="HTH crp-type" evidence="5">
    <location>
        <begin position="155"/>
        <end position="223"/>
    </location>
</feature>
<dbReference type="EMBL" id="CYZR01000002">
    <property type="protein sequence ID" value="CUN58923.1"/>
    <property type="molecule type" value="Genomic_DNA"/>
</dbReference>
<dbReference type="PANTHER" id="PTHR24567:SF58">
    <property type="entry name" value="CYCLIC AMP-BINDING REGULATORY PROTEIN"/>
    <property type="match status" value="1"/>
</dbReference>
<dbReference type="InterPro" id="IPR000595">
    <property type="entry name" value="cNMP-bd_dom"/>
</dbReference>
<dbReference type="Pfam" id="PF13545">
    <property type="entry name" value="HTH_Crp_2"/>
    <property type="match status" value="1"/>
</dbReference>
<dbReference type="SUPFAM" id="SSF46785">
    <property type="entry name" value="Winged helix' DNA-binding domain"/>
    <property type="match status" value="1"/>
</dbReference>
<evidence type="ECO:0000313" key="6">
    <source>
        <dbReference type="EMBL" id="CUN58923.1"/>
    </source>
</evidence>
<evidence type="ECO:0000256" key="2">
    <source>
        <dbReference type="ARBA" id="ARBA00023125"/>
    </source>
</evidence>
<accession>A0ABP2AS39</accession>
<dbReference type="InterPro" id="IPR014710">
    <property type="entry name" value="RmlC-like_jellyroll"/>
</dbReference>
<dbReference type="CDD" id="cd00038">
    <property type="entry name" value="CAP_ED"/>
    <property type="match status" value="1"/>
</dbReference>
<reference evidence="6 7" key="1">
    <citation type="submission" date="2015-09" db="EMBL/GenBank/DDBJ databases">
        <authorList>
            <consortium name="Pathogen Informatics"/>
            <person name="Wu L."/>
            <person name="Ma J."/>
        </authorList>
    </citation>
    <scope>NUCLEOTIDE SEQUENCE [LARGE SCALE GENOMIC DNA]</scope>
    <source>
        <strain evidence="6 7">2789STDY5834858</strain>
    </source>
</reference>
<feature type="domain" description="Cyclic nucleotide-binding" evidence="4">
    <location>
        <begin position="14"/>
        <end position="112"/>
    </location>
</feature>
<gene>
    <name evidence="6" type="primary">crp</name>
    <name evidence="6" type="ORF">ERS852473_00563</name>
</gene>
<dbReference type="InterPro" id="IPR018490">
    <property type="entry name" value="cNMP-bd_dom_sf"/>
</dbReference>
<dbReference type="SMART" id="SM00100">
    <property type="entry name" value="cNMP"/>
    <property type="match status" value="1"/>
</dbReference>
<dbReference type="Proteomes" id="UP000095488">
    <property type="component" value="Unassembled WGS sequence"/>
</dbReference>
<keyword evidence="2" id="KW-0238">DNA-binding</keyword>
<dbReference type="InterPro" id="IPR012318">
    <property type="entry name" value="HTH_CRP"/>
</dbReference>
<sequence length="230" mass="26047">MDEKIIKNIANTNLFNGISENDTGKLLRCFKCNIKNYKNGQYIVFAGENLKEIGLIISGEISVLRENIDGSKSIMTLLKSGDTFGEVAAFNGDLTWPSSISAQSDCSILFFNPQFILNPCSSSCTFHKKLISNTIKLISNKAKILNQKVEYLSIKSIRGKISKYILSEYNKTKSLYINSSLNREELANFFNITRPSLSRELCKMRNEKIIDFNKNNFKILNLESLIQSIE</sequence>
<dbReference type="PANTHER" id="PTHR24567">
    <property type="entry name" value="CRP FAMILY TRANSCRIPTIONAL REGULATORY PROTEIN"/>
    <property type="match status" value="1"/>
</dbReference>
<proteinExistence type="predicted"/>
<dbReference type="Gene3D" id="2.60.120.10">
    <property type="entry name" value="Jelly Rolls"/>
    <property type="match status" value="1"/>
</dbReference>
<dbReference type="RefSeq" id="WP_055257454.1">
    <property type="nucleotide sequence ID" value="NZ_CABIXL010000002.1"/>
</dbReference>
<evidence type="ECO:0000259" key="4">
    <source>
        <dbReference type="PROSITE" id="PS50042"/>
    </source>
</evidence>
<dbReference type="Pfam" id="PF00027">
    <property type="entry name" value="cNMP_binding"/>
    <property type="match status" value="1"/>
</dbReference>
<evidence type="ECO:0000259" key="5">
    <source>
        <dbReference type="PROSITE" id="PS51063"/>
    </source>
</evidence>
<keyword evidence="7" id="KW-1185">Reference proteome</keyword>
<comment type="caution">
    <text evidence="6">The sequence shown here is derived from an EMBL/GenBank/DDBJ whole genome shotgun (WGS) entry which is preliminary data.</text>
</comment>
<keyword evidence="1" id="KW-0805">Transcription regulation</keyword>
<evidence type="ECO:0000256" key="1">
    <source>
        <dbReference type="ARBA" id="ARBA00023015"/>
    </source>
</evidence>
<keyword evidence="3" id="KW-0804">Transcription</keyword>
<evidence type="ECO:0000256" key="3">
    <source>
        <dbReference type="ARBA" id="ARBA00023163"/>
    </source>
</evidence>
<dbReference type="InterPro" id="IPR050397">
    <property type="entry name" value="Env_Response_Regulators"/>
</dbReference>
<evidence type="ECO:0000313" key="7">
    <source>
        <dbReference type="Proteomes" id="UP000095488"/>
    </source>
</evidence>